<keyword evidence="3" id="KW-1185">Reference proteome</keyword>
<evidence type="ECO:0000313" key="3">
    <source>
        <dbReference type="Proteomes" id="UP000256629"/>
    </source>
</evidence>
<dbReference type="InterPro" id="IPR025250">
    <property type="entry name" value="DUF4199"/>
</dbReference>
<dbReference type="PROSITE" id="PS00221">
    <property type="entry name" value="MIP"/>
    <property type="match status" value="1"/>
</dbReference>
<dbReference type="InterPro" id="IPR022357">
    <property type="entry name" value="MIP_CS"/>
</dbReference>
<keyword evidence="1" id="KW-0812">Transmembrane</keyword>
<keyword evidence="1" id="KW-0472">Membrane</keyword>
<dbReference type="OrthoDB" id="1450060at2"/>
<sequence length="150" mass="16736">MKKISLPIRFGLVTSAVLIAYFLILSLFDKHINPAFSFFNAIITGFGIYEAVRLSKLQLPNSFSYTEGFKTGIITGFVATILFSFFFLFYTTEVDSNFLPNLMQTLNGKFDVDIGMITFIVAVMGLATSVVATLSVMQLFKNSRNVPQNQ</sequence>
<dbReference type="RefSeq" id="WP_116039354.1">
    <property type="nucleotide sequence ID" value="NZ_QRDX01000001.1"/>
</dbReference>
<feature type="transmembrane region" description="Helical" evidence="1">
    <location>
        <begin position="34"/>
        <end position="52"/>
    </location>
</feature>
<proteinExistence type="predicted"/>
<organism evidence="2 3">
    <name type="scientific">Seonamhaeicola aphaedonensis</name>
    <dbReference type="NCBI Taxonomy" id="1461338"/>
    <lineage>
        <taxon>Bacteria</taxon>
        <taxon>Pseudomonadati</taxon>
        <taxon>Bacteroidota</taxon>
        <taxon>Flavobacteriia</taxon>
        <taxon>Flavobacteriales</taxon>
        <taxon>Flavobacteriaceae</taxon>
    </lineage>
</organism>
<feature type="transmembrane region" description="Helical" evidence="1">
    <location>
        <begin position="7"/>
        <end position="28"/>
    </location>
</feature>
<evidence type="ECO:0000256" key="1">
    <source>
        <dbReference type="SAM" id="Phobius"/>
    </source>
</evidence>
<comment type="caution">
    <text evidence="2">The sequence shown here is derived from an EMBL/GenBank/DDBJ whole genome shotgun (WGS) entry which is preliminary data.</text>
</comment>
<evidence type="ECO:0000313" key="2">
    <source>
        <dbReference type="EMBL" id="RED50428.1"/>
    </source>
</evidence>
<gene>
    <name evidence="2" type="ORF">DFQ02_101460</name>
</gene>
<accession>A0A3D9HLS9</accession>
<feature type="transmembrane region" description="Helical" evidence="1">
    <location>
        <begin position="73"/>
        <end position="92"/>
    </location>
</feature>
<protein>
    <submittedName>
        <fullName evidence="2">Uncharacterized protein DUF4199</fullName>
    </submittedName>
</protein>
<feature type="transmembrane region" description="Helical" evidence="1">
    <location>
        <begin position="112"/>
        <end position="134"/>
    </location>
</feature>
<keyword evidence="1" id="KW-1133">Transmembrane helix</keyword>
<reference evidence="2 3" key="1">
    <citation type="submission" date="2018-07" db="EMBL/GenBank/DDBJ databases">
        <title>Genomic Encyclopedia of Type Strains, Phase III (KMG-III): the genomes of soil and plant-associated and newly described type strains.</title>
        <authorList>
            <person name="Whitman W."/>
        </authorList>
    </citation>
    <scope>NUCLEOTIDE SEQUENCE [LARGE SCALE GENOMIC DNA]</scope>
    <source>
        <strain evidence="2 3">CECT 8487</strain>
    </source>
</reference>
<dbReference type="AlphaFoldDB" id="A0A3D9HLS9"/>
<dbReference type="EMBL" id="QRDX01000001">
    <property type="protein sequence ID" value="RED50428.1"/>
    <property type="molecule type" value="Genomic_DNA"/>
</dbReference>
<dbReference type="Pfam" id="PF13858">
    <property type="entry name" value="DUF4199"/>
    <property type="match status" value="1"/>
</dbReference>
<dbReference type="Proteomes" id="UP000256629">
    <property type="component" value="Unassembled WGS sequence"/>
</dbReference>
<name>A0A3D9HLS9_9FLAO</name>